<dbReference type="EMBL" id="VSSQ01102648">
    <property type="protein sequence ID" value="MPN43918.1"/>
    <property type="molecule type" value="Genomic_DNA"/>
</dbReference>
<dbReference type="AlphaFoldDB" id="A0A645HY36"/>
<protein>
    <submittedName>
        <fullName evidence="1">Uncharacterized protein</fullName>
    </submittedName>
</protein>
<sequence length="84" mass="9427">MFFDQICADDHKAICFEHVCQFTFETFTQFICVFGGRFSEGAFFSGGHQGTAHAINEEFFKVVECFNGLAGGNNGFHRICLTLE</sequence>
<name>A0A645HY36_9ZZZZ</name>
<organism evidence="1">
    <name type="scientific">bioreactor metagenome</name>
    <dbReference type="NCBI Taxonomy" id="1076179"/>
    <lineage>
        <taxon>unclassified sequences</taxon>
        <taxon>metagenomes</taxon>
        <taxon>ecological metagenomes</taxon>
    </lineage>
</organism>
<accession>A0A645HY36</accession>
<comment type="caution">
    <text evidence="1">The sequence shown here is derived from an EMBL/GenBank/DDBJ whole genome shotgun (WGS) entry which is preliminary data.</text>
</comment>
<proteinExistence type="predicted"/>
<gene>
    <name evidence="1" type="ORF">SDC9_191479</name>
</gene>
<reference evidence="1" key="1">
    <citation type="submission" date="2019-08" db="EMBL/GenBank/DDBJ databases">
        <authorList>
            <person name="Kucharzyk K."/>
            <person name="Murdoch R.W."/>
            <person name="Higgins S."/>
            <person name="Loffler F."/>
        </authorList>
    </citation>
    <scope>NUCLEOTIDE SEQUENCE</scope>
</reference>
<evidence type="ECO:0000313" key="1">
    <source>
        <dbReference type="EMBL" id="MPN43918.1"/>
    </source>
</evidence>